<comment type="caution">
    <text evidence="2">The sequence shown here is derived from an EMBL/GenBank/DDBJ whole genome shotgun (WGS) entry which is preliminary data.</text>
</comment>
<evidence type="ECO:0000256" key="1">
    <source>
        <dbReference type="SAM" id="MobiDB-lite"/>
    </source>
</evidence>
<keyword evidence="3" id="KW-1185">Reference proteome</keyword>
<protein>
    <submittedName>
        <fullName evidence="2">Uncharacterized protein</fullName>
    </submittedName>
</protein>
<feature type="compositionally biased region" description="Polar residues" evidence="1">
    <location>
        <begin position="1"/>
        <end position="12"/>
    </location>
</feature>
<proteinExistence type="predicted"/>
<sequence>PGASLKSWTSRPAPQDRCLPPESLFDGPVARRGPPERPKLARNLRLACLTTLPLWASPNAEAAQAAGTFVYSSQRGAGRGRERAPAARGLAGCVLVRPVLPNTRG</sequence>
<feature type="region of interest" description="Disordered" evidence="1">
    <location>
        <begin position="1"/>
        <end position="37"/>
    </location>
</feature>
<feature type="non-terminal residue" evidence="2">
    <location>
        <position position="1"/>
    </location>
</feature>
<gene>
    <name evidence="2" type="ORF">PCOR1329_LOCUS83919</name>
</gene>
<dbReference type="Proteomes" id="UP001189429">
    <property type="component" value="Unassembled WGS sequence"/>
</dbReference>
<organism evidence="2 3">
    <name type="scientific">Prorocentrum cordatum</name>
    <dbReference type="NCBI Taxonomy" id="2364126"/>
    <lineage>
        <taxon>Eukaryota</taxon>
        <taxon>Sar</taxon>
        <taxon>Alveolata</taxon>
        <taxon>Dinophyceae</taxon>
        <taxon>Prorocentrales</taxon>
        <taxon>Prorocentraceae</taxon>
        <taxon>Prorocentrum</taxon>
    </lineage>
</organism>
<dbReference type="EMBL" id="CAUYUJ010022214">
    <property type="protein sequence ID" value="CAK0909538.1"/>
    <property type="molecule type" value="Genomic_DNA"/>
</dbReference>
<reference evidence="2" key="1">
    <citation type="submission" date="2023-10" db="EMBL/GenBank/DDBJ databases">
        <authorList>
            <person name="Chen Y."/>
            <person name="Shah S."/>
            <person name="Dougan E. K."/>
            <person name="Thang M."/>
            <person name="Chan C."/>
        </authorList>
    </citation>
    <scope>NUCLEOTIDE SEQUENCE [LARGE SCALE GENOMIC DNA]</scope>
</reference>
<evidence type="ECO:0000313" key="3">
    <source>
        <dbReference type="Proteomes" id="UP001189429"/>
    </source>
</evidence>
<accession>A0ABN9YCW3</accession>
<name>A0ABN9YCW3_9DINO</name>
<evidence type="ECO:0000313" key="2">
    <source>
        <dbReference type="EMBL" id="CAK0909538.1"/>
    </source>
</evidence>